<keyword evidence="3" id="KW-1185">Reference proteome</keyword>
<proteinExistence type="predicted"/>
<protein>
    <submittedName>
        <fullName evidence="2">Uncharacterized protein</fullName>
    </submittedName>
</protein>
<gene>
    <name evidence="2" type="ORF">AVEN_108674_1</name>
</gene>
<evidence type="ECO:0000313" key="2">
    <source>
        <dbReference type="EMBL" id="GBO18590.1"/>
    </source>
</evidence>
<organism evidence="2 3">
    <name type="scientific">Araneus ventricosus</name>
    <name type="common">Orbweaver spider</name>
    <name type="synonym">Epeira ventricosa</name>
    <dbReference type="NCBI Taxonomy" id="182803"/>
    <lineage>
        <taxon>Eukaryota</taxon>
        <taxon>Metazoa</taxon>
        <taxon>Ecdysozoa</taxon>
        <taxon>Arthropoda</taxon>
        <taxon>Chelicerata</taxon>
        <taxon>Arachnida</taxon>
        <taxon>Araneae</taxon>
        <taxon>Araneomorphae</taxon>
        <taxon>Entelegynae</taxon>
        <taxon>Araneoidea</taxon>
        <taxon>Araneidae</taxon>
        <taxon>Araneus</taxon>
    </lineage>
</organism>
<dbReference type="EMBL" id="BGPR01042194">
    <property type="protein sequence ID" value="GBO18590.1"/>
    <property type="molecule type" value="Genomic_DNA"/>
</dbReference>
<feature type="region of interest" description="Disordered" evidence="1">
    <location>
        <begin position="41"/>
        <end position="70"/>
    </location>
</feature>
<evidence type="ECO:0000256" key="1">
    <source>
        <dbReference type="SAM" id="MobiDB-lite"/>
    </source>
</evidence>
<sequence>MTRTTLKLSPPLQTSAYANKGKFCPLGMILRATGPVHDESSVGLESGTFWPQSRDLTTRPPRPPKHSGPSVYVRFEHAVLRSGNSLDS</sequence>
<evidence type="ECO:0000313" key="3">
    <source>
        <dbReference type="Proteomes" id="UP000499080"/>
    </source>
</evidence>
<comment type="caution">
    <text evidence="2">The sequence shown here is derived from an EMBL/GenBank/DDBJ whole genome shotgun (WGS) entry which is preliminary data.</text>
</comment>
<name>A0A4Y2V428_ARAVE</name>
<reference evidence="2 3" key="1">
    <citation type="journal article" date="2019" name="Sci. Rep.">
        <title>Orb-weaving spider Araneus ventricosus genome elucidates the spidroin gene catalogue.</title>
        <authorList>
            <person name="Kono N."/>
            <person name="Nakamura H."/>
            <person name="Ohtoshi R."/>
            <person name="Moran D.A.P."/>
            <person name="Shinohara A."/>
            <person name="Yoshida Y."/>
            <person name="Fujiwara M."/>
            <person name="Mori M."/>
            <person name="Tomita M."/>
            <person name="Arakawa K."/>
        </authorList>
    </citation>
    <scope>NUCLEOTIDE SEQUENCE [LARGE SCALE GENOMIC DNA]</scope>
</reference>
<dbReference type="AlphaFoldDB" id="A0A4Y2V428"/>
<dbReference type="Proteomes" id="UP000499080">
    <property type="component" value="Unassembled WGS sequence"/>
</dbReference>
<accession>A0A4Y2V428</accession>